<gene>
    <name evidence="2" type="ORF">ACFX5F_14725</name>
</gene>
<protein>
    <recommendedName>
        <fullName evidence="4">General secretion pathway protein</fullName>
    </recommendedName>
</protein>
<feature type="transmembrane region" description="Helical" evidence="1">
    <location>
        <begin position="56"/>
        <end position="74"/>
    </location>
</feature>
<feature type="transmembrane region" description="Helical" evidence="1">
    <location>
        <begin position="94"/>
        <end position="119"/>
    </location>
</feature>
<comment type="caution">
    <text evidence="2">The sequence shown here is derived from an EMBL/GenBank/DDBJ whole genome shotgun (WGS) entry which is preliminary data.</text>
</comment>
<proteinExistence type="predicted"/>
<keyword evidence="1" id="KW-0812">Transmembrane</keyword>
<keyword evidence="1" id="KW-0472">Membrane</keyword>
<feature type="transmembrane region" description="Helical" evidence="1">
    <location>
        <begin position="131"/>
        <end position="151"/>
    </location>
</feature>
<evidence type="ECO:0000313" key="2">
    <source>
        <dbReference type="EMBL" id="MFE3872478.1"/>
    </source>
</evidence>
<keyword evidence="1" id="KW-1133">Transmembrane helix</keyword>
<evidence type="ECO:0000313" key="3">
    <source>
        <dbReference type="Proteomes" id="UP001600107"/>
    </source>
</evidence>
<evidence type="ECO:0008006" key="4">
    <source>
        <dbReference type="Google" id="ProtNLM"/>
    </source>
</evidence>
<sequence>MWFLRLLLIGVFLIIFIQDCKDRKVYWFLYPIVGVLVFVLQMEVVPIYYLAVNAGFNLLFVFVLLFVCYLYAVLKLKKPLLKEVFGLGDVLFFIFMAFSFSIISFFVLFVFALVFSLLLHSVLQHKQIVKTVPLAGYMSLFFGVVYVFVFFCEPNFLYAY</sequence>
<dbReference type="EMBL" id="JBHZPY010000015">
    <property type="protein sequence ID" value="MFE3872478.1"/>
    <property type="molecule type" value="Genomic_DNA"/>
</dbReference>
<name>A0ABW6I858_9FLAO</name>
<reference evidence="2 3" key="1">
    <citation type="submission" date="2024-06" db="EMBL/GenBank/DDBJ databases">
        <title>Flavobacterium spp. isolated from glacier.</title>
        <authorList>
            <person name="Han D."/>
        </authorList>
    </citation>
    <scope>NUCLEOTIDE SEQUENCE [LARGE SCALE GENOMIC DNA]</scope>
    <source>
        <strain evidence="2 3">ZS1P70</strain>
    </source>
</reference>
<organism evidence="2 3">
    <name type="scientific">Flavobacterium zhoui</name>
    <dbReference type="NCBI Taxonomy" id="3230414"/>
    <lineage>
        <taxon>Bacteria</taxon>
        <taxon>Pseudomonadati</taxon>
        <taxon>Bacteroidota</taxon>
        <taxon>Flavobacteriia</taxon>
        <taxon>Flavobacteriales</taxon>
        <taxon>Flavobacteriaceae</taxon>
        <taxon>Flavobacterium</taxon>
    </lineage>
</organism>
<feature type="transmembrane region" description="Helical" evidence="1">
    <location>
        <begin position="27"/>
        <end position="49"/>
    </location>
</feature>
<evidence type="ECO:0000256" key="1">
    <source>
        <dbReference type="SAM" id="Phobius"/>
    </source>
</evidence>
<keyword evidence="3" id="KW-1185">Reference proteome</keyword>
<dbReference type="Proteomes" id="UP001600107">
    <property type="component" value="Unassembled WGS sequence"/>
</dbReference>
<accession>A0ABW6I858</accession>